<dbReference type="InterPro" id="IPR008030">
    <property type="entry name" value="NmrA-like"/>
</dbReference>
<dbReference type="KEGG" id="fak:FUA48_10600"/>
<evidence type="ECO:0000313" key="3">
    <source>
        <dbReference type="Proteomes" id="UP000321222"/>
    </source>
</evidence>
<reference evidence="2 3" key="1">
    <citation type="submission" date="2019-08" db="EMBL/GenBank/DDBJ databases">
        <title>Flavobacterium alkalisoli sp. nov., isolated from rhizosphere soil of Suaeda salsa.</title>
        <authorList>
            <person name="Sun J.-Q."/>
            <person name="Xu L."/>
        </authorList>
    </citation>
    <scope>NUCLEOTIDE SEQUENCE [LARGE SCALE GENOMIC DNA]</scope>
    <source>
        <strain evidence="2 3">XS-5</strain>
    </source>
</reference>
<sequence>MKITVTGSLGNVAKPLAESLIAKGHDVTIVSSSADRKQDIEKLEAKAAVGSVNDTAFLTNAFTGADAVFVMTPPNLGGTNVVANTTEAGKKLAQAIKDSGVKRVVMLSSIGADKPSGNGPIAGLHNIENMYNKISGVNFTFVRAGFFYYNFFNDIPLIKNAGITGANYAADIKMAMVHPRDIAAVVTEEITDLNSTNKIRYAISDIRTPQEVAAVLGSAIGKPELPWVQFTDEQLIEGMTQAGLPLDIAEMYTDMGRGLGNGHIQEHFNTTDGKATGKIKLEEFAKEFALKF</sequence>
<gene>
    <name evidence="2" type="ORF">FUA48_10600</name>
</gene>
<dbReference type="PANTHER" id="PTHR43162">
    <property type="match status" value="1"/>
</dbReference>
<dbReference type="Proteomes" id="UP000321222">
    <property type="component" value="Chromosome"/>
</dbReference>
<dbReference type="OrthoDB" id="2149806at2"/>
<evidence type="ECO:0000259" key="1">
    <source>
        <dbReference type="Pfam" id="PF05368"/>
    </source>
</evidence>
<dbReference type="InterPro" id="IPR036291">
    <property type="entry name" value="NAD(P)-bd_dom_sf"/>
</dbReference>
<dbReference type="Gene3D" id="3.40.50.720">
    <property type="entry name" value="NAD(P)-binding Rossmann-like Domain"/>
    <property type="match status" value="1"/>
</dbReference>
<proteinExistence type="predicted"/>
<evidence type="ECO:0000313" key="2">
    <source>
        <dbReference type="EMBL" id="QEE50012.1"/>
    </source>
</evidence>
<dbReference type="Pfam" id="PF05368">
    <property type="entry name" value="NmrA"/>
    <property type="match status" value="1"/>
</dbReference>
<dbReference type="SUPFAM" id="SSF51735">
    <property type="entry name" value="NAD(P)-binding Rossmann-fold domains"/>
    <property type="match status" value="1"/>
</dbReference>
<dbReference type="AlphaFoldDB" id="A0A5B9FYP3"/>
<keyword evidence="3" id="KW-1185">Reference proteome</keyword>
<dbReference type="Gene3D" id="3.90.25.10">
    <property type="entry name" value="UDP-galactose 4-epimerase, domain 1"/>
    <property type="match status" value="1"/>
</dbReference>
<dbReference type="InterPro" id="IPR051604">
    <property type="entry name" value="Ergot_Alk_Oxidoreductase"/>
</dbReference>
<dbReference type="PANTHER" id="PTHR43162:SF1">
    <property type="entry name" value="PRESTALK A DIFFERENTIATION PROTEIN A"/>
    <property type="match status" value="1"/>
</dbReference>
<accession>A0A5B9FYP3</accession>
<name>A0A5B9FYP3_9FLAO</name>
<organism evidence="2 3">
    <name type="scientific">Flavobacterium alkalisoli</name>
    <dbReference type="NCBI Taxonomy" id="2602769"/>
    <lineage>
        <taxon>Bacteria</taxon>
        <taxon>Pseudomonadati</taxon>
        <taxon>Bacteroidota</taxon>
        <taxon>Flavobacteriia</taxon>
        <taxon>Flavobacteriales</taxon>
        <taxon>Flavobacteriaceae</taxon>
        <taxon>Flavobacterium</taxon>
    </lineage>
</organism>
<dbReference type="RefSeq" id="WP_147583505.1">
    <property type="nucleotide sequence ID" value="NZ_CP042831.1"/>
</dbReference>
<protein>
    <submittedName>
        <fullName evidence="2">NAD-dependent epimerase/dehydratase family protein</fullName>
    </submittedName>
</protein>
<feature type="domain" description="NmrA-like" evidence="1">
    <location>
        <begin position="2"/>
        <end position="252"/>
    </location>
</feature>
<dbReference type="EMBL" id="CP042831">
    <property type="protein sequence ID" value="QEE50012.1"/>
    <property type="molecule type" value="Genomic_DNA"/>
</dbReference>